<evidence type="ECO:0000313" key="1">
    <source>
        <dbReference type="EMBL" id="PLW21732.1"/>
    </source>
</evidence>
<dbReference type="EMBL" id="PGCJ01000780">
    <property type="protein sequence ID" value="PLW21732.1"/>
    <property type="molecule type" value="Genomic_DNA"/>
</dbReference>
<dbReference type="Proteomes" id="UP000235388">
    <property type="component" value="Unassembled WGS sequence"/>
</dbReference>
<comment type="caution">
    <text evidence="1">The sequence shown here is derived from an EMBL/GenBank/DDBJ whole genome shotgun (WGS) entry which is preliminary data.</text>
</comment>
<keyword evidence="2" id="KW-1185">Reference proteome</keyword>
<gene>
    <name evidence="1" type="ORF">PCANC_02896</name>
</gene>
<evidence type="ECO:0000313" key="2">
    <source>
        <dbReference type="Proteomes" id="UP000235388"/>
    </source>
</evidence>
<reference evidence="1 2" key="1">
    <citation type="submission" date="2017-11" db="EMBL/GenBank/DDBJ databases">
        <title>De novo assembly and phasing of dikaryotic genomes from two isolates of Puccinia coronata f. sp. avenae, the causal agent of oat crown rust.</title>
        <authorList>
            <person name="Miller M.E."/>
            <person name="Zhang Y."/>
            <person name="Omidvar V."/>
            <person name="Sperschneider J."/>
            <person name="Schwessinger B."/>
            <person name="Raley C."/>
            <person name="Palmer J.M."/>
            <person name="Garnica D."/>
            <person name="Upadhyaya N."/>
            <person name="Rathjen J."/>
            <person name="Taylor J.M."/>
            <person name="Park R.F."/>
            <person name="Dodds P.N."/>
            <person name="Hirsch C.D."/>
            <person name="Kianian S.F."/>
            <person name="Figueroa M."/>
        </authorList>
    </citation>
    <scope>NUCLEOTIDE SEQUENCE [LARGE SCALE GENOMIC DNA]</scope>
    <source>
        <strain evidence="1">12NC29</strain>
    </source>
</reference>
<proteinExistence type="predicted"/>
<protein>
    <submittedName>
        <fullName evidence="1">Uncharacterized protein</fullName>
    </submittedName>
</protein>
<sequence length="149" mass="16337">MSQLSTTWALPAVNLTLKRTLHKPSGTCAAESKRLIDAFAVMHQSDASQKRPVNAIATMRQLDASEKRLIGANLIFRLFDASGSLAGSVSRTHDRISVNWTLLVPGLKLDQSVTQTLRNHHADAYFWESIQMTGAISRNSPHGVQCLAI</sequence>
<dbReference type="AlphaFoldDB" id="A0A2N5T8A6"/>
<accession>A0A2N5T8A6</accession>
<organism evidence="1 2">
    <name type="scientific">Puccinia coronata f. sp. avenae</name>
    <dbReference type="NCBI Taxonomy" id="200324"/>
    <lineage>
        <taxon>Eukaryota</taxon>
        <taxon>Fungi</taxon>
        <taxon>Dikarya</taxon>
        <taxon>Basidiomycota</taxon>
        <taxon>Pucciniomycotina</taxon>
        <taxon>Pucciniomycetes</taxon>
        <taxon>Pucciniales</taxon>
        <taxon>Pucciniaceae</taxon>
        <taxon>Puccinia</taxon>
    </lineage>
</organism>
<name>A0A2N5T8A6_9BASI</name>